<dbReference type="RefSeq" id="WP_130431570.1">
    <property type="nucleotide sequence ID" value="NZ_SHKP01000005.1"/>
</dbReference>
<dbReference type="InterPro" id="IPR018687">
    <property type="entry name" value="DUF2177_membr"/>
</dbReference>
<evidence type="ECO:0000313" key="2">
    <source>
        <dbReference type="EMBL" id="RZU01162.1"/>
    </source>
</evidence>
<dbReference type="EMBL" id="SHKP01000005">
    <property type="protein sequence ID" value="RZU01162.1"/>
    <property type="molecule type" value="Genomic_DNA"/>
</dbReference>
<proteinExistence type="predicted"/>
<accession>A0A4Q7VWN3</accession>
<reference evidence="2 3" key="1">
    <citation type="submission" date="2019-02" db="EMBL/GenBank/DDBJ databases">
        <title>Genomic Encyclopedia of Type Strains, Phase IV (KMG-IV): sequencing the most valuable type-strain genomes for metagenomic binning, comparative biology and taxonomic classification.</title>
        <authorList>
            <person name="Goeker M."/>
        </authorList>
    </citation>
    <scope>NUCLEOTIDE SEQUENCE [LARGE SCALE GENOMIC DNA]</scope>
    <source>
        <strain evidence="2 3">DSM 19570</strain>
    </source>
</reference>
<keyword evidence="3" id="KW-1185">Reference proteome</keyword>
<feature type="transmembrane region" description="Helical" evidence="1">
    <location>
        <begin position="45"/>
        <end position="66"/>
    </location>
</feature>
<keyword evidence="1" id="KW-1133">Transmembrane helix</keyword>
<evidence type="ECO:0000313" key="3">
    <source>
        <dbReference type="Proteomes" id="UP000293671"/>
    </source>
</evidence>
<evidence type="ECO:0000256" key="1">
    <source>
        <dbReference type="SAM" id="Phobius"/>
    </source>
</evidence>
<gene>
    <name evidence="2" type="ORF">EV670_1878</name>
</gene>
<organism evidence="2 3">
    <name type="scientific">Rivibacter subsaxonicus</name>
    <dbReference type="NCBI Taxonomy" id="457575"/>
    <lineage>
        <taxon>Bacteria</taxon>
        <taxon>Pseudomonadati</taxon>
        <taxon>Pseudomonadota</taxon>
        <taxon>Betaproteobacteria</taxon>
        <taxon>Burkholderiales</taxon>
        <taxon>Rivibacter</taxon>
    </lineage>
</organism>
<name>A0A4Q7VWN3_9BURK</name>
<sequence length="134" mass="14491">MTLRLLAGYATALAVLAALDAVWLGWVARDFYREGIGHLMRDSGFRIGPALAFYLLFPLGLMIFAVQPALAEGSLLRAALLGALFGFFCYATYDLSNFATLRDWPLRVTLVDIAWGTLAGALVATAAAWAASRF</sequence>
<dbReference type="AlphaFoldDB" id="A0A4Q7VWN3"/>
<dbReference type="OrthoDB" id="166547at2"/>
<feature type="transmembrane region" description="Helical" evidence="1">
    <location>
        <begin position="75"/>
        <end position="93"/>
    </location>
</feature>
<dbReference type="Pfam" id="PF09945">
    <property type="entry name" value="DUF2177"/>
    <property type="match status" value="1"/>
</dbReference>
<keyword evidence="1" id="KW-0812">Transmembrane</keyword>
<feature type="transmembrane region" description="Helical" evidence="1">
    <location>
        <begin position="113"/>
        <end position="131"/>
    </location>
</feature>
<dbReference type="Proteomes" id="UP000293671">
    <property type="component" value="Unassembled WGS sequence"/>
</dbReference>
<protein>
    <submittedName>
        <fullName evidence="2">Putative membrane protein</fullName>
    </submittedName>
</protein>
<comment type="caution">
    <text evidence="2">The sequence shown here is derived from an EMBL/GenBank/DDBJ whole genome shotgun (WGS) entry which is preliminary data.</text>
</comment>
<keyword evidence="1" id="KW-0472">Membrane</keyword>